<accession>A0ABZ3HC38</accession>
<name>A0ABZ3HC38_9BACT</name>
<sequence length="228" mass="25046">MMSMKMKTAAALAAALFSLNASADFLRAEAGIGAFNAAPSGTFEPKNGNPSLDLKDDLGIDTENDLYVWAYVKHPVPVIPNVRLEYLNLTHNPNGSSSFNVSELDGILYYNILDDTFFVTVDIGLDVKYVTSGSKGFDDSETLALAYARARVEPLDALGLETLVKVTNYQDNKGYDFRIKADYTLTSLPVIQPGLEIGYRIHKVQYAIGNYINKGEYTGVYGGLMLRF</sequence>
<evidence type="ECO:0000256" key="1">
    <source>
        <dbReference type="SAM" id="SignalP"/>
    </source>
</evidence>
<dbReference type="InterPro" id="IPR026387">
    <property type="entry name" value="OMP_w_GlyGly"/>
</dbReference>
<organism evidence="2 3">
    <name type="scientific">Sulfurimonas diazotrophicus</name>
    <dbReference type="NCBI Taxonomy" id="3131939"/>
    <lineage>
        <taxon>Bacteria</taxon>
        <taxon>Pseudomonadati</taxon>
        <taxon>Campylobacterota</taxon>
        <taxon>Epsilonproteobacteria</taxon>
        <taxon>Campylobacterales</taxon>
        <taxon>Sulfurimonadaceae</taxon>
        <taxon>Sulfurimonas</taxon>
    </lineage>
</organism>
<evidence type="ECO:0000313" key="2">
    <source>
        <dbReference type="EMBL" id="XAU15265.1"/>
    </source>
</evidence>
<feature type="chain" id="PRO_5045309727" evidence="1">
    <location>
        <begin position="24"/>
        <end position="228"/>
    </location>
</feature>
<keyword evidence="1" id="KW-0732">Signal</keyword>
<reference evidence="2 3" key="1">
    <citation type="submission" date="2024-03" db="EMBL/GenBank/DDBJ databases">
        <title>Sulfurimonas sp. HSL3-1.</title>
        <authorList>
            <person name="Wang S."/>
        </authorList>
    </citation>
    <scope>NUCLEOTIDE SEQUENCE [LARGE SCALE GENOMIC DNA]</scope>
    <source>
        <strain evidence="2 3">HSL3-1</strain>
    </source>
</reference>
<gene>
    <name evidence="2" type="ORF">WCY31_00880</name>
</gene>
<dbReference type="Proteomes" id="UP001447842">
    <property type="component" value="Chromosome"/>
</dbReference>
<dbReference type="RefSeq" id="WP_345970337.1">
    <property type="nucleotide sequence ID" value="NZ_CP147920.1"/>
</dbReference>
<keyword evidence="3" id="KW-1185">Reference proteome</keyword>
<evidence type="ECO:0000313" key="3">
    <source>
        <dbReference type="Proteomes" id="UP001447842"/>
    </source>
</evidence>
<dbReference type="NCBIfam" id="TIGR04219">
    <property type="entry name" value="OMP_w_GlyGly"/>
    <property type="match status" value="1"/>
</dbReference>
<dbReference type="EMBL" id="CP147920">
    <property type="protein sequence ID" value="XAU15265.1"/>
    <property type="molecule type" value="Genomic_DNA"/>
</dbReference>
<feature type="signal peptide" evidence="1">
    <location>
        <begin position="1"/>
        <end position="23"/>
    </location>
</feature>
<proteinExistence type="predicted"/>
<protein>
    <submittedName>
        <fullName evidence="2">TIGR04219 family outer membrane beta-barrel protein</fullName>
    </submittedName>
</protein>